<evidence type="ECO:0000313" key="2">
    <source>
        <dbReference type="Proteomes" id="UP000001555"/>
    </source>
</evidence>
<proteinExistence type="predicted"/>
<dbReference type="VEuPathDB" id="VectorBase:ISCI009249"/>
<dbReference type="EnsemblMetazoa" id="ISCW009249-RA">
    <property type="protein sequence ID" value="ISCW009249-PA"/>
    <property type="gene ID" value="ISCW009249"/>
</dbReference>
<keyword evidence="2" id="KW-1185">Reference proteome</keyword>
<evidence type="ECO:0000313" key="1">
    <source>
        <dbReference type="EnsemblMetazoa" id="ISCW009249-PA"/>
    </source>
</evidence>
<accession>A0A1S4L5Y8</accession>
<reference evidence="1" key="2">
    <citation type="submission" date="2020-05" db="UniProtKB">
        <authorList>
            <consortium name="EnsemblMetazoa"/>
        </authorList>
    </citation>
    <scope>IDENTIFICATION</scope>
    <source>
        <strain evidence="1">wikel</strain>
    </source>
</reference>
<dbReference type="AlphaFoldDB" id="A0A1S4L5Y8"/>
<name>A0A1S4L5Y8_IXOSC</name>
<dbReference type="EMBL" id="ABJB010495531">
    <property type="status" value="NOT_ANNOTATED_CDS"/>
    <property type="molecule type" value="Genomic_DNA"/>
</dbReference>
<organism evidence="1 2">
    <name type="scientific">Ixodes scapularis</name>
    <name type="common">Black-legged tick</name>
    <name type="synonym">Deer tick</name>
    <dbReference type="NCBI Taxonomy" id="6945"/>
    <lineage>
        <taxon>Eukaryota</taxon>
        <taxon>Metazoa</taxon>
        <taxon>Ecdysozoa</taxon>
        <taxon>Arthropoda</taxon>
        <taxon>Chelicerata</taxon>
        <taxon>Arachnida</taxon>
        <taxon>Acari</taxon>
        <taxon>Parasitiformes</taxon>
        <taxon>Ixodida</taxon>
        <taxon>Ixodoidea</taxon>
        <taxon>Ixodidae</taxon>
        <taxon>Ixodinae</taxon>
        <taxon>Ixodes</taxon>
    </lineage>
</organism>
<reference evidence="2" key="1">
    <citation type="submission" date="2008-03" db="EMBL/GenBank/DDBJ databases">
        <title>Annotation of Ixodes scapularis.</title>
        <authorList>
            <consortium name="Ixodes scapularis Genome Project Consortium"/>
            <person name="Caler E."/>
            <person name="Hannick L.I."/>
            <person name="Bidwell S."/>
            <person name="Joardar V."/>
            <person name="Thiagarajan M."/>
            <person name="Amedeo P."/>
            <person name="Galinsky K.J."/>
            <person name="Schobel S."/>
            <person name="Inman J."/>
            <person name="Hostetler J."/>
            <person name="Miller J."/>
            <person name="Hammond M."/>
            <person name="Megy K."/>
            <person name="Lawson D."/>
            <person name="Kodira C."/>
            <person name="Sutton G."/>
            <person name="Meyer J."/>
            <person name="Hill C.A."/>
            <person name="Birren B."/>
            <person name="Nene V."/>
            <person name="Collins F."/>
            <person name="Alarcon-Chaidez F."/>
            <person name="Wikel S."/>
            <person name="Strausberg R."/>
        </authorList>
    </citation>
    <scope>NUCLEOTIDE SEQUENCE [LARGE SCALE GENOMIC DNA]</scope>
    <source>
        <strain evidence="2">Wikel</strain>
    </source>
</reference>
<sequence>MNHVYWCAVIGNGDGQVVVDARKTIARHILNICDEHEGSLPRYMHGLLHNKLWLNAGGFFLETVQKLRRQLTDVIFLFLLNMKKSSAYQAFLKVAVAPLLLRDISQLLPSFQVYSWRHFTVC</sequence>
<protein>
    <submittedName>
        <fullName evidence="1">Uncharacterized protein</fullName>
    </submittedName>
</protein>
<dbReference type="Proteomes" id="UP000001555">
    <property type="component" value="Unassembled WGS sequence"/>
</dbReference>
<dbReference type="InParanoid" id="A0A1S4L5Y8"/>
<dbReference type="VEuPathDB" id="VectorBase:ISCW009249"/>